<protein>
    <recommendedName>
        <fullName evidence="11">Vitamin K epoxide reductase domain-containing protein</fullName>
    </recommendedName>
</protein>
<comment type="caution">
    <text evidence="12">The sequence shown here is derived from an EMBL/GenBank/DDBJ whole genome shotgun (WGS) entry which is preliminary data.</text>
</comment>
<feature type="transmembrane region" description="Helical" evidence="10">
    <location>
        <begin position="7"/>
        <end position="25"/>
    </location>
</feature>
<evidence type="ECO:0000256" key="6">
    <source>
        <dbReference type="ARBA" id="ARBA00023002"/>
    </source>
</evidence>
<keyword evidence="8" id="KW-1015">Disulfide bond</keyword>
<comment type="subcellular location">
    <subcellularLocation>
        <location evidence="1">Membrane</location>
        <topology evidence="1">Multi-pass membrane protein</topology>
    </subcellularLocation>
</comment>
<dbReference type="GO" id="GO:0016020">
    <property type="term" value="C:membrane"/>
    <property type="evidence" value="ECO:0007669"/>
    <property type="project" value="UniProtKB-SubCell"/>
</dbReference>
<evidence type="ECO:0000256" key="5">
    <source>
        <dbReference type="ARBA" id="ARBA00022989"/>
    </source>
</evidence>
<dbReference type="AlphaFoldDB" id="A0A1F8ED49"/>
<evidence type="ECO:0000256" key="1">
    <source>
        <dbReference type="ARBA" id="ARBA00004141"/>
    </source>
</evidence>
<dbReference type="InterPro" id="IPR044698">
    <property type="entry name" value="VKOR/LTO1"/>
</dbReference>
<evidence type="ECO:0000256" key="3">
    <source>
        <dbReference type="ARBA" id="ARBA00022692"/>
    </source>
</evidence>
<reference evidence="12 13" key="1">
    <citation type="journal article" date="2016" name="Nat. Commun.">
        <title>Thousands of microbial genomes shed light on interconnected biogeochemical processes in an aquifer system.</title>
        <authorList>
            <person name="Anantharaman K."/>
            <person name="Brown C.T."/>
            <person name="Hug L.A."/>
            <person name="Sharon I."/>
            <person name="Castelle C.J."/>
            <person name="Probst A.J."/>
            <person name="Thomas B.C."/>
            <person name="Singh A."/>
            <person name="Wilkins M.J."/>
            <person name="Karaoz U."/>
            <person name="Brodie E.L."/>
            <person name="Williams K.H."/>
            <person name="Hubbard S.S."/>
            <person name="Banfield J.F."/>
        </authorList>
    </citation>
    <scope>NUCLEOTIDE SEQUENCE [LARGE SCALE GENOMIC DNA]</scope>
</reference>
<keyword evidence="6" id="KW-0560">Oxidoreductase</keyword>
<dbReference type="InterPro" id="IPR038354">
    <property type="entry name" value="VKOR_sf"/>
</dbReference>
<keyword evidence="7 10" id="KW-0472">Membrane</keyword>
<feature type="domain" description="Vitamin K epoxide reductase" evidence="11">
    <location>
        <begin position="2"/>
        <end position="141"/>
    </location>
</feature>
<dbReference type="GO" id="GO:0048038">
    <property type="term" value="F:quinone binding"/>
    <property type="evidence" value="ECO:0007669"/>
    <property type="project" value="UniProtKB-KW"/>
</dbReference>
<feature type="transmembrane region" description="Helical" evidence="10">
    <location>
        <begin position="116"/>
        <end position="139"/>
    </location>
</feature>
<gene>
    <name evidence="12" type="ORF">A2817_02040</name>
</gene>
<evidence type="ECO:0000256" key="8">
    <source>
        <dbReference type="ARBA" id="ARBA00023157"/>
    </source>
</evidence>
<organism evidence="12 13">
    <name type="scientific">Candidatus Yanofskybacteria bacterium RIFCSPHIGHO2_01_FULL_39_8b</name>
    <dbReference type="NCBI Taxonomy" id="1802659"/>
    <lineage>
        <taxon>Bacteria</taxon>
        <taxon>Candidatus Yanofskyibacteriota</taxon>
    </lineage>
</organism>
<keyword evidence="9" id="KW-0676">Redox-active center</keyword>
<dbReference type="SUPFAM" id="SSF158442">
    <property type="entry name" value="DsbB-like"/>
    <property type="match status" value="1"/>
</dbReference>
<keyword evidence="4" id="KW-0874">Quinone</keyword>
<dbReference type="CDD" id="cd12916">
    <property type="entry name" value="VKOR_1"/>
    <property type="match status" value="1"/>
</dbReference>
<feature type="transmembrane region" description="Helical" evidence="10">
    <location>
        <begin position="91"/>
        <end position="110"/>
    </location>
</feature>
<dbReference type="Proteomes" id="UP000177594">
    <property type="component" value="Unassembled WGS sequence"/>
</dbReference>
<evidence type="ECO:0000256" key="7">
    <source>
        <dbReference type="ARBA" id="ARBA00023136"/>
    </source>
</evidence>
<keyword evidence="5 10" id="KW-1133">Transmembrane helix</keyword>
<sequence>MNKNTKTLLLILSFIGVIISGYLTYVHYAGAELGYCHFNDTFDCDKVNKSIYAEFLGLPVALFGFLMYLVLFIYSFFLLGKLKLKLPADHLFYIRLLTGVGVLFTLYLISIEAFVLKAWCIFCLIHSVLIFIIFTLLMIERKAA</sequence>
<evidence type="ECO:0000256" key="4">
    <source>
        <dbReference type="ARBA" id="ARBA00022719"/>
    </source>
</evidence>
<evidence type="ECO:0000256" key="9">
    <source>
        <dbReference type="ARBA" id="ARBA00023284"/>
    </source>
</evidence>
<dbReference type="InterPro" id="IPR023380">
    <property type="entry name" value="DsbB-like_sf"/>
</dbReference>
<proteinExistence type="inferred from homology"/>
<name>A0A1F8ED49_9BACT</name>
<dbReference type="PANTHER" id="PTHR34573">
    <property type="entry name" value="VKC DOMAIN-CONTAINING PROTEIN"/>
    <property type="match status" value="1"/>
</dbReference>
<evidence type="ECO:0000313" key="13">
    <source>
        <dbReference type="Proteomes" id="UP000177594"/>
    </source>
</evidence>
<dbReference type="Pfam" id="PF07884">
    <property type="entry name" value="VKOR"/>
    <property type="match status" value="1"/>
</dbReference>
<evidence type="ECO:0000256" key="2">
    <source>
        <dbReference type="ARBA" id="ARBA00006214"/>
    </source>
</evidence>
<dbReference type="Gene3D" id="1.20.1440.130">
    <property type="entry name" value="VKOR domain"/>
    <property type="match status" value="1"/>
</dbReference>
<comment type="similarity">
    <text evidence="2">Belongs to the VKOR family.</text>
</comment>
<dbReference type="SMART" id="SM00756">
    <property type="entry name" value="VKc"/>
    <property type="match status" value="1"/>
</dbReference>
<dbReference type="InterPro" id="IPR012932">
    <property type="entry name" value="VKOR"/>
</dbReference>
<evidence type="ECO:0000256" key="10">
    <source>
        <dbReference type="SAM" id="Phobius"/>
    </source>
</evidence>
<dbReference type="PANTHER" id="PTHR34573:SF1">
    <property type="entry name" value="VITAMIN K EPOXIDE REDUCTASE DOMAIN-CONTAINING PROTEIN"/>
    <property type="match status" value="1"/>
</dbReference>
<accession>A0A1F8ED49</accession>
<feature type="transmembrane region" description="Helical" evidence="10">
    <location>
        <begin position="55"/>
        <end position="79"/>
    </location>
</feature>
<dbReference type="GO" id="GO:0016491">
    <property type="term" value="F:oxidoreductase activity"/>
    <property type="evidence" value="ECO:0007669"/>
    <property type="project" value="UniProtKB-KW"/>
</dbReference>
<evidence type="ECO:0000313" key="12">
    <source>
        <dbReference type="EMBL" id="OGM98028.1"/>
    </source>
</evidence>
<dbReference type="EMBL" id="MGIZ01000043">
    <property type="protein sequence ID" value="OGM98028.1"/>
    <property type="molecule type" value="Genomic_DNA"/>
</dbReference>
<evidence type="ECO:0000259" key="11">
    <source>
        <dbReference type="SMART" id="SM00756"/>
    </source>
</evidence>
<keyword evidence="3 10" id="KW-0812">Transmembrane</keyword>